<keyword evidence="7" id="KW-1185">Reference proteome</keyword>
<proteinExistence type="predicted"/>
<dbReference type="SUPFAM" id="SSF53474">
    <property type="entry name" value="alpha/beta-Hydrolases"/>
    <property type="match status" value="1"/>
</dbReference>
<dbReference type="HOGENOM" id="CLU_020336_12_2_4"/>
<dbReference type="EMBL" id="AEWV01000024">
    <property type="protein sequence ID" value="EGC17010.1"/>
    <property type="molecule type" value="Genomic_DNA"/>
</dbReference>
<keyword evidence="4 6" id="KW-0378">Hydrolase</keyword>
<dbReference type="GO" id="GO:0009102">
    <property type="term" value="P:biotin biosynthetic process"/>
    <property type="evidence" value="ECO:0007669"/>
    <property type="project" value="UniProtKB-KW"/>
</dbReference>
<name>F0F089_9NEIS</name>
<protein>
    <submittedName>
        <fullName evidence="6">Carboxylesterase BioH</fullName>
        <ecNumber evidence="6">3.1.1.1</ecNumber>
    </submittedName>
</protein>
<evidence type="ECO:0000313" key="7">
    <source>
        <dbReference type="Proteomes" id="UP000004088"/>
    </source>
</evidence>
<dbReference type="GO" id="GO:0106435">
    <property type="term" value="F:carboxylesterase activity"/>
    <property type="evidence" value="ECO:0007669"/>
    <property type="project" value="UniProtKB-EC"/>
</dbReference>
<dbReference type="Pfam" id="PF00561">
    <property type="entry name" value="Abhydrolase_1"/>
    <property type="match status" value="1"/>
</dbReference>
<keyword evidence="1" id="KW-0719">Serine esterase</keyword>
<dbReference type="Proteomes" id="UP000004088">
    <property type="component" value="Unassembled WGS sequence"/>
</dbReference>
<dbReference type="NCBIfam" id="TIGR01738">
    <property type="entry name" value="bioH"/>
    <property type="match status" value="1"/>
</dbReference>
<dbReference type="PANTHER" id="PTHR43798">
    <property type="entry name" value="MONOACYLGLYCEROL LIPASE"/>
    <property type="match status" value="1"/>
</dbReference>
<dbReference type="InterPro" id="IPR050266">
    <property type="entry name" value="AB_hydrolase_sf"/>
</dbReference>
<evidence type="ECO:0000256" key="1">
    <source>
        <dbReference type="ARBA" id="ARBA00022487"/>
    </source>
</evidence>
<evidence type="ECO:0000256" key="2">
    <source>
        <dbReference type="ARBA" id="ARBA00022490"/>
    </source>
</evidence>
<dbReference type="STRING" id="888741.HMPREF9098_1523"/>
<evidence type="ECO:0000256" key="4">
    <source>
        <dbReference type="ARBA" id="ARBA00022801"/>
    </source>
</evidence>
<dbReference type="AlphaFoldDB" id="F0F089"/>
<reference evidence="6 7" key="1">
    <citation type="submission" date="2011-01" db="EMBL/GenBank/DDBJ databases">
        <authorList>
            <person name="Muzny D."/>
            <person name="Qin X."/>
            <person name="Deng J."/>
            <person name="Jiang H."/>
            <person name="Liu Y."/>
            <person name="Qu J."/>
            <person name="Song X.-Z."/>
            <person name="Zhang L."/>
            <person name="Thornton R."/>
            <person name="Coyle M."/>
            <person name="Francisco L."/>
            <person name="Jackson L."/>
            <person name="Javaid M."/>
            <person name="Korchina V."/>
            <person name="Kovar C."/>
            <person name="Mata R."/>
            <person name="Mathew T."/>
            <person name="Ngo R."/>
            <person name="Nguyen L."/>
            <person name="Nguyen N."/>
            <person name="Okwuonu G."/>
            <person name="Ongeri F."/>
            <person name="Pham C."/>
            <person name="Simmons D."/>
            <person name="Wilczek-Boney K."/>
            <person name="Hale W."/>
            <person name="Jakkamsetti A."/>
            <person name="Pham P."/>
            <person name="Ruth R."/>
            <person name="San Lucas F."/>
            <person name="Warren J."/>
            <person name="Zhang J."/>
            <person name="Zhao Z."/>
            <person name="Zhou C."/>
            <person name="Zhu D."/>
            <person name="Lee S."/>
            <person name="Bess C."/>
            <person name="Blankenburg K."/>
            <person name="Forbes L."/>
            <person name="Fu Q."/>
            <person name="Gubbala S."/>
            <person name="Hirani K."/>
            <person name="Jayaseelan J.C."/>
            <person name="Lara F."/>
            <person name="Munidasa M."/>
            <person name="Palculict T."/>
            <person name="Patil S."/>
            <person name="Pu L.-L."/>
            <person name="Saada N."/>
            <person name="Tang L."/>
            <person name="Weissenberger G."/>
            <person name="Zhu Y."/>
            <person name="Hemphill L."/>
            <person name="Shang Y."/>
            <person name="Youmans B."/>
            <person name="Ayvaz T."/>
            <person name="Ross M."/>
            <person name="Santibanez J."/>
            <person name="Aqrawi P."/>
            <person name="Gross S."/>
            <person name="Joshi V."/>
            <person name="Fowler G."/>
            <person name="Nazareth L."/>
            <person name="Reid J."/>
            <person name="Worley K."/>
            <person name="Petrosino J."/>
            <person name="Highlander S."/>
            <person name="Gibbs R."/>
        </authorList>
    </citation>
    <scope>NUCLEOTIDE SEQUENCE [LARGE SCALE GENOMIC DNA]</scope>
    <source>
        <strain evidence="6 7">ATCC 33394</strain>
    </source>
</reference>
<keyword evidence="2" id="KW-0963">Cytoplasm</keyword>
<gene>
    <name evidence="6" type="primary">bioH</name>
    <name evidence="6" type="ORF">HMPREF9098_1523</name>
</gene>
<feature type="domain" description="AB hydrolase-1" evidence="5">
    <location>
        <begin position="5"/>
        <end position="229"/>
    </location>
</feature>
<dbReference type="PANTHER" id="PTHR43798:SF33">
    <property type="entry name" value="HYDROLASE, PUTATIVE (AFU_ORTHOLOGUE AFUA_2G14860)-RELATED"/>
    <property type="match status" value="1"/>
</dbReference>
<dbReference type="InterPro" id="IPR000073">
    <property type="entry name" value="AB_hydrolase_1"/>
</dbReference>
<dbReference type="InterPro" id="IPR029058">
    <property type="entry name" value="AB_hydrolase_fold"/>
</dbReference>
<comment type="caution">
    <text evidence="6">The sequence shown here is derived from an EMBL/GenBank/DDBJ whole genome shotgun (WGS) entry which is preliminary data.</text>
</comment>
<evidence type="ECO:0000313" key="6">
    <source>
        <dbReference type="EMBL" id="EGC17010.1"/>
    </source>
</evidence>
<keyword evidence="3" id="KW-0093">Biotin biosynthesis</keyword>
<sequence>MNTSLCLIHGWATNARIFQPLLPHLPRDWHISIPDLAGHGTSPMPPSFDIATLADDIAGQLRPDTHLFGWSLGGVVAQWIAAHYPEKVKSLTLCATFAKLFAAPDYDVGLRQSALHKMLPLFQDDYPKHMRQFLELQLLHTPERQAVIEAVLPDVLRNGTPQGMADALTAIEYADMRPLLADIRCPTLLIFGGKDALTPVRMGQYLQQHLPNARLHVIDKAAHAPFISHSGEVAALLLAHIRQSA</sequence>
<dbReference type="RefSeq" id="WP_003783228.1">
    <property type="nucleotide sequence ID" value="NZ_GL870929.1"/>
</dbReference>
<dbReference type="EC" id="3.1.1.1" evidence="6"/>
<dbReference type="Gene3D" id="3.40.50.1820">
    <property type="entry name" value="alpha/beta hydrolase"/>
    <property type="match status" value="1"/>
</dbReference>
<accession>F0F089</accession>
<evidence type="ECO:0000256" key="3">
    <source>
        <dbReference type="ARBA" id="ARBA00022756"/>
    </source>
</evidence>
<dbReference type="GO" id="GO:0016020">
    <property type="term" value="C:membrane"/>
    <property type="evidence" value="ECO:0007669"/>
    <property type="project" value="TreeGrafter"/>
</dbReference>
<evidence type="ECO:0000259" key="5">
    <source>
        <dbReference type="Pfam" id="PF00561"/>
    </source>
</evidence>
<dbReference type="InterPro" id="IPR010076">
    <property type="entry name" value="BioH"/>
</dbReference>
<organism evidence="6 7">
    <name type="scientific">Kingella denitrificans ATCC 33394</name>
    <dbReference type="NCBI Taxonomy" id="888741"/>
    <lineage>
        <taxon>Bacteria</taxon>
        <taxon>Pseudomonadati</taxon>
        <taxon>Pseudomonadota</taxon>
        <taxon>Betaproteobacteria</taxon>
        <taxon>Neisseriales</taxon>
        <taxon>Neisseriaceae</taxon>
        <taxon>Kingella</taxon>
    </lineage>
</organism>